<evidence type="ECO:0000256" key="6">
    <source>
        <dbReference type="ARBA" id="ARBA00023288"/>
    </source>
</evidence>
<organism evidence="9">
    <name type="scientific">Trypanosoma brucei</name>
    <dbReference type="NCBI Taxonomy" id="5691"/>
    <lineage>
        <taxon>Eukaryota</taxon>
        <taxon>Discoba</taxon>
        <taxon>Euglenozoa</taxon>
        <taxon>Kinetoplastea</taxon>
        <taxon>Metakinetoplastina</taxon>
        <taxon>Trypanosomatida</taxon>
        <taxon>Trypanosomatidae</taxon>
        <taxon>Trypanosoma</taxon>
    </lineage>
</organism>
<evidence type="ECO:0000256" key="3">
    <source>
        <dbReference type="ARBA" id="ARBA00022622"/>
    </source>
</evidence>
<comment type="subcellular location">
    <subcellularLocation>
        <location evidence="1">Cell membrane</location>
        <topology evidence="1">Lipid-anchor</topology>
        <topology evidence="1">GPI-anchor</topology>
    </subcellularLocation>
</comment>
<dbReference type="VEuPathDB" id="TriTrypDB:Tb08.27P2.220"/>
<dbReference type="EMBL" id="KC612812">
    <property type="protein sequence ID" value="AGH60243.1"/>
    <property type="molecule type" value="Genomic_DNA"/>
</dbReference>
<evidence type="ECO:0000256" key="7">
    <source>
        <dbReference type="SAM" id="MobiDB-lite"/>
    </source>
</evidence>
<dbReference type="VEuPathDB" id="TriTrypDB:Tb1125.Tb11.v5.0870"/>
<proteinExistence type="predicted"/>
<evidence type="ECO:0000259" key="8">
    <source>
        <dbReference type="Pfam" id="PF00913"/>
    </source>
</evidence>
<reference evidence="9" key="2">
    <citation type="journal article" date="2014" name="Mol. Biochem. Parasitol.">
        <title>Capturing the variant surface glycoprotein repertoire (the VSGnome) of Trypanosoma brucei Lister 427.</title>
        <authorList>
            <person name="Cross G.A."/>
            <person name="Kim H.S."/>
            <person name="Wickstead B."/>
        </authorList>
    </citation>
    <scope>NUCLEOTIDE SEQUENCE</scope>
    <source>
        <strain evidence="9">Lister 427</strain>
    </source>
</reference>
<accession>M4SV53</accession>
<feature type="region of interest" description="Disordered" evidence="7">
    <location>
        <begin position="350"/>
        <end position="436"/>
    </location>
</feature>
<evidence type="ECO:0000256" key="4">
    <source>
        <dbReference type="ARBA" id="ARBA00023136"/>
    </source>
</evidence>
<protein>
    <submittedName>
        <fullName evidence="9">Variant surface glycoprotein 1310</fullName>
    </submittedName>
</protein>
<dbReference type="SUPFAM" id="SSF58087">
    <property type="entry name" value="Variant surface glycoprotein (N-terminal domain)"/>
    <property type="match status" value="1"/>
</dbReference>
<dbReference type="VEuPathDB" id="TriTrypDB:Tb427_000209100"/>
<dbReference type="AlphaFoldDB" id="M4SV53"/>
<dbReference type="Pfam" id="PF00913">
    <property type="entry name" value="Trypan_glycop"/>
    <property type="match status" value="1"/>
</dbReference>
<evidence type="ECO:0000256" key="1">
    <source>
        <dbReference type="ARBA" id="ARBA00004609"/>
    </source>
</evidence>
<evidence type="ECO:0000256" key="2">
    <source>
        <dbReference type="ARBA" id="ARBA00022475"/>
    </source>
</evidence>
<feature type="compositionally biased region" description="Basic and acidic residues" evidence="7">
    <location>
        <begin position="406"/>
        <end position="436"/>
    </location>
</feature>
<keyword evidence="5" id="KW-0325">Glycoprotein</keyword>
<dbReference type="GO" id="GO:0098552">
    <property type="term" value="C:side of membrane"/>
    <property type="evidence" value="ECO:0007669"/>
    <property type="project" value="UniProtKB-KW"/>
</dbReference>
<keyword evidence="2" id="KW-1003">Cell membrane</keyword>
<dbReference type="GO" id="GO:0042783">
    <property type="term" value="P:symbiont-mediated evasion of host immune response"/>
    <property type="evidence" value="ECO:0007669"/>
    <property type="project" value="InterPro"/>
</dbReference>
<evidence type="ECO:0000256" key="5">
    <source>
        <dbReference type="ARBA" id="ARBA00023180"/>
    </source>
</evidence>
<reference evidence="9" key="1">
    <citation type="submission" date="2013-02" db="EMBL/GenBank/DDBJ databases">
        <authorList>
            <person name="Cross G.A.M."/>
            <person name="Kim H.-S."/>
            <person name="Wickstead B."/>
        </authorList>
    </citation>
    <scope>NUCLEOTIDE SEQUENCE</scope>
    <source>
        <strain evidence="9">Lister 427</strain>
    </source>
</reference>
<dbReference type="Gene3D" id="3.30.1680.40">
    <property type="match status" value="1"/>
</dbReference>
<dbReference type="Gene3D" id="3.90.150.10">
    <property type="entry name" value="Variant Surface Glycoprotein, subunit A domain 1"/>
    <property type="match status" value="1"/>
</dbReference>
<feature type="compositionally biased region" description="Polar residues" evidence="7">
    <location>
        <begin position="350"/>
        <end position="363"/>
    </location>
</feature>
<dbReference type="GO" id="GO:0005886">
    <property type="term" value="C:plasma membrane"/>
    <property type="evidence" value="ECO:0007669"/>
    <property type="project" value="UniProtKB-SubCell"/>
</dbReference>
<keyword evidence="4" id="KW-0472">Membrane</keyword>
<keyword evidence="6" id="KW-0449">Lipoprotein</keyword>
<evidence type="ECO:0000313" key="9">
    <source>
        <dbReference type="EMBL" id="AGH60243.1"/>
    </source>
</evidence>
<name>M4SV53_9TRYP</name>
<feature type="compositionally biased region" description="Basic and acidic residues" evidence="7">
    <location>
        <begin position="364"/>
        <end position="378"/>
    </location>
</feature>
<dbReference type="InterPro" id="IPR001812">
    <property type="entry name" value="Trypano_VSG_A_N_dom"/>
</dbReference>
<feature type="domain" description="Trypanosome variant surface glycoprotein A-type N-terminal" evidence="8">
    <location>
        <begin position="7"/>
        <end position="276"/>
    </location>
</feature>
<keyword evidence="3" id="KW-0336">GPI-anchor</keyword>
<sequence length="436" mass="46983">MHISAFYLAACLGQIATANKAALKVDGFTKMCELSGNLKKVHSYATSTITAQRANIKNMDDLVTDMVIIIRENSTDGLENFKELALYGRRLRQAENQRLTGFAEKAPAAAATATYTAGLFDQTASIFWQATQNAGSGDYCIAQASGGGKQSAVSALSGCIKADHTMEHLTGTEGTDTPDINANNGDFAAGNHASPNDSSNKCALTQKDSNGGYGHTNGLSQNIKWAGGLLTFGDGELSTNPWTDISTSLESVKPLEAAQKAFSDMTDHAASAAGTMNFLKLKEQNKQAFAVVKTNRKELGLGEDQTPLTITAEQQEAIRQKIKSYRDGVKQPTQLEKHREAFRIQTLTTVEQPAGQTEPTQCRTESKDGAPVKEKDCSQHVNKTPTECKNLGCEHDPATNTCKPRTRAETTAETTTEKCKGKPEKDCKSPDCKWEG</sequence>